<keyword evidence="4 10" id="KW-0862">Zinc</keyword>
<evidence type="ECO:0000259" key="13">
    <source>
        <dbReference type="PROSITE" id="PS51843"/>
    </source>
</evidence>
<dbReference type="Gene3D" id="3.30.50.10">
    <property type="entry name" value="Erythroid Transcription Factor GATA-1, subunit A"/>
    <property type="match status" value="1"/>
</dbReference>
<dbReference type="GeneID" id="136800157"/>
<evidence type="ECO:0000256" key="11">
    <source>
        <dbReference type="SAM" id="MobiDB-lite"/>
    </source>
</evidence>
<proteinExistence type="inferred from homology"/>
<evidence type="ECO:0000259" key="12">
    <source>
        <dbReference type="PROSITE" id="PS51030"/>
    </source>
</evidence>
<dbReference type="Pfam" id="PF00104">
    <property type="entry name" value="Hormone_recep"/>
    <property type="match status" value="1"/>
</dbReference>
<dbReference type="SUPFAM" id="SSF48508">
    <property type="entry name" value="Nuclear receptor ligand-binding domain"/>
    <property type="match status" value="1"/>
</dbReference>
<evidence type="ECO:0000256" key="8">
    <source>
        <dbReference type="ARBA" id="ARBA00023170"/>
    </source>
</evidence>
<evidence type="ECO:0000313" key="14">
    <source>
        <dbReference type="EnsemblMetazoa" id="CLYHEMP000547.3"/>
    </source>
</evidence>
<keyword evidence="15" id="KW-1185">Reference proteome</keyword>
<evidence type="ECO:0000256" key="9">
    <source>
        <dbReference type="ARBA" id="ARBA00023242"/>
    </source>
</evidence>
<feature type="domain" description="Nuclear receptor" evidence="12">
    <location>
        <begin position="31"/>
        <end position="106"/>
    </location>
</feature>
<dbReference type="SMART" id="SM00430">
    <property type="entry name" value="HOLI"/>
    <property type="match status" value="1"/>
</dbReference>
<dbReference type="GO" id="GO:0005634">
    <property type="term" value="C:nucleus"/>
    <property type="evidence" value="ECO:0007669"/>
    <property type="project" value="UniProtKB-SubCell"/>
</dbReference>
<dbReference type="PROSITE" id="PS51843">
    <property type="entry name" value="NR_LBD"/>
    <property type="match status" value="1"/>
</dbReference>
<dbReference type="InterPro" id="IPR000536">
    <property type="entry name" value="Nucl_hrmn_rcpt_lig-bd"/>
</dbReference>
<dbReference type="GO" id="GO:0008270">
    <property type="term" value="F:zinc ion binding"/>
    <property type="evidence" value="ECO:0007669"/>
    <property type="project" value="UniProtKB-KW"/>
</dbReference>
<evidence type="ECO:0000313" key="15">
    <source>
        <dbReference type="Proteomes" id="UP000594262"/>
    </source>
</evidence>
<keyword evidence="7 10" id="KW-0804">Transcription</keyword>
<dbReference type="InterPro" id="IPR001723">
    <property type="entry name" value="Nuclear_hrmn_rcpt"/>
</dbReference>
<dbReference type="PROSITE" id="PS51030">
    <property type="entry name" value="NUCLEAR_REC_DBD_2"/>
    <property type="match status" value="1"/>
</dbReference>
<evidence type="ECO:0000256" key="10">
    <source>
        <dbReference type="RuleBase" id="RU004334"/>
    </source>
</evidence>
<dbReference type="SUPFAM" id="SSF57716">
    <property type="entry name" value="Glucocorticoid receptor-like (DNA-binding domain)"/>
    <property type="match status" value="1"/>
</dbReference>
<keyword evidence="8 10" id="KW-0675">Receptor</keyword>
<evidence type="ECO:0000256" key="4">
    <source>
        <dbReference type="ARBA" id="ARBA00022833"/>
    </source>
</evidence>
<reference evidence="14" key="1">
    <citation type="submission" date="2021-01" db="UniProtKB">
        <authorList>
            <consortium name="EnsemblMetazoa"/>
        </authorList>
    </citation>
    <scope>IDENTIFICATION</scope>
</reference>
<keyword evidence="6 10" id="KW-0238">DNA-binding</keyword>
<sequence>MEDSPVVCLPPPLIVNERVSNSDKSSELSEERLCAICSDRSTGRHYKVYSCEGCKNFFRRSVRKDVKYVCPAYGKCPVHKDQRTRCKACRLRKCLKVGMRKEAVQCERKPLVLTQLSVPSIDDKVNRNKTIGLDYRTSSDESDDDKRSDSLTNKTSSTSSEKDNALLNVVIDRVDEEGGRALLNLAQSCQRKPISIDSDENLMQYSEIGTIKSECSDETPPSSHTSYPAYTEKPPEVLSLAHGRFHPYNRATSLPFRNGFTPKHNGWTLDMSTMSKNKNFVLEAPSISTTDVGYLYEISTRLLFATLDWVQTLEPFQKLCKVDQFTLLLNKWHSLFILGMAQSSPMFPISTMLFLANTGHEPHSDQTNTHLPWSTFLKLKDVIMNGFVECKISTEIYNCMKIIALFDPEIPGLGDREFTRRTCAHSRQLLEDLFENNQNQKDSMDIDKMNLNQQRMFKVLECVNTIRKVEVTDTFFVPILRQTSIEYIIQKVLNAEKD</sequence>
<dbReference type="PRINTS" id="PR00398">
    <property type="entry name" value="STRDHORMONER"/>
</dbReference>
<dbReference type="RefSeq" id="XP_066912873.1">
    <property type="nucleotide sequence ID" value="XM_067056772.1"/>
</dbReference>
<dbReference type="PRINTS" id="PR00047">
    <property type="entry name" value="STROIDFINGER"/>
</dbReference>
<feature type="region of interest" description="Disordered" evidence="11">
    <location>
        <begin position="134"/>
        <end position="159"/>
    </location>
</feature>
<evidence type="ECO:0000256" key="5">
    <source>
        <dbReference type="ARBA" id="ARBA00023015"/>
    </source>
</evidence>
<evidence type="ECO:0000256" key="1">
    <source>
        <dbReference type="ARBA" id="ARBA00005993"/>
    </source>
</evidence>
<dbReference type="Proteomes" id="UP000594262">
    <property type="component" value="Unplaced"/>
</dbReference>
<dbReference type="InterPro" id="IPR035500">
    <property type="entry name" value="NHR-like_dom_sf"/>
</dbReference>
<evidence type="ECO:0008006" key="16">
    <source>
        <dbReference type="Google" id="ProtNLM"/>
    </source>
</evidence>
<keyword evidence="5 10" id="KW-0805">Transcription regulation</keyword>
<dbReference type="CDD" id="cd06916">
    <property type="entry name" value="NR_DBD_like"/>
    <property type="match status" value="1"/>
</dbReference>
<keyword evidence="3 10" id="KW-0863">Zinc-finger</keyword>
<evidence type="ECO:0000256" key="2">
    <source>
        <dbReference type="ARBA" id="ARBA00022723"/>
    </source>
</evidence>
<dbReference type="InterPro" id="IPR013088">
    <property type="entry name" value="Znf_NHR/GATA"/>
</dbReference>
<dbReference type="SMART" id="SM00399">
    <property type="entry name" value="ZnF_C4"/>
    <property type="match status" value="1"/>
</dbReference>
<protein>
    <recommendedName>
        <fullName evidence="16">Nuclear receptor</fullName>
    </recommendedName>
</protein>
<dbReference type="GO" id="GO:0003700">
    <property type="term" value="F:DNA-binding transcription factor activity"/>
    <property type="evidence" value="ECO:0007669"/>
    <property type="project" value="InterPro"/>
</dbReference>
<name>A0A7M5USA3_9CNID</name>
<dbReference type="InterPro" id="IPR001628">
    <property type="entry name" value="Znf_hrmn_rcpt"/>
</dbReference>
<dbReference type="Gene3D" id="1.10.565.10">
    <property type="entry name" value="Retinoid X Receptor"/>
    <property type="match status" value="1"/>
</dbReference>
<comment type="similarity">
    <text evidence="1 10">Belongs to the nuclear hormone receptor family.</text>
</comment>
<feature type="domain" description="NR LBD" evidence="13">
    <location>
        <begin position="268"/>
        <end position="496"/>
    </location>
</feature>
<dbReference type="PANTHER" id="PTHR24083">
    <property type="entry name" value="NUCLEAR HORMONE RECEPTOR"/>
    <property type="match status" value="1"/>
</dbReference>
<dbReference type="OrthoDB" id="995477at2759"/>
<keyword evidence="2 10" id="KW-0479">Metal-binding</keyword>
<dbReference type="InterPro" id="IPR050274">
    <property type="entry name" value="Nuclear_hormone_rcpt_NR2"/>
</dbReference>
<dbReference type="FunFam" id="3.30.50.10:FF:000030">
    <property type="entry name" value="Nuclear Hormone Receptor family"/>
    <property type="match status" value="1"/>
</dbReference>
<organism evidence="14 15">
    <name type="scientific">Clytia hemisphaerica</name>
    <dbReference type="NCBI Taxonomy" id="252671"/>
    <lineage>
        <taxon>Eukaryota</taxon>
        <taxon>Metazoa</taxon>
        <taxon>Cnidaria</taxon>
        <taxon>Hydrozoa</taxon>
        <taxon>Hydroidolina</taxon>
        <taxon>Leptothecata</taxon>
        <taxon>Obeliida</taxon>
        <taxon>Clytiidae</taxon>
        <taxon>Clytia</taxon>
    </lineage>
</organism>
<dbReference type="EnsemblMetazoa" id="CLYHEMT000547.3">
    <property type="protein sequence ID" value="CLYHEMP000547.3"/>
    <property type="gene ID" value="CLYHEMG000547"/>
</dbReference>
<keyword evidence="9 10" id="KW-0539">Nucleus</keyword>
<dbReference type="GO" id="GO:0043565">
    <property type="term" value="F:sequence-specific DNA binding"/>
    <property type="evidence" value="ECO:0007669"/>
    <property type="project" value="InterPro"/>
</dbReference>
<comment type="subcellular location">
    <subcellularLocation>
        <location evidence="10">Nucleus</location>
    </subcellularLocation>
</comment>
<evidence type="ECO:0000256" key="6">
    <source>
        <dbReference type="ARBA" id="ARBA00023125"/>
    </source>
</evidence>
<dbReference type="AlphaFoldDB" id="A0A7M5USA3"/>
<evidence type="ECO:0000256" key="7">
    <source>
        <dbReference type="ARBA" id="ARBA00023163"/>
    </source>
</evidence>
<dbReference type="Pfam" id="PF00105">
    <property type="entry name" value="zf-C4"/>
    <property type="match status" value="1"/>
</dbReference>
<accession>A0A7M5USA3</accession>
<dbReference type="PROSITE" id="PS00031">
    <property type="entry name" value="NUCLEAR_REC_DBD_1"/>
    <property type="match status" value="1"/>
</dbReference>
<evidence type="ECO:0000256" key="3">
    <source>
        <dbReference type="ARBA" id="ARBA00022771"/>
    </source>
</evidence>